<evidence type="ECO:0000256" key="3">
    <source>
        <dbReference type="PROSITE-ProRule" id="PRU00023"/>
    </source>
</evidence>
<keyword evidence="1" id="KW-0677">Repeat</keyword>
<dbReference type="OrthoDB" id="20872at2759"/>
<keyword evidence="2 3" id="KW-0040">ANK repeat</keyword>
<proteinExistence type="predicted"/>
<dbReference type="Proteomes" id="UP000019373">
    <property type="component" value="Unassembled WGS sequence"/>
</dbReference>
<dbReference type="PROSITE" id="PS50088">
    <property type="entry name" value="ANK_REPEAT"/>
    <property type="match status" value="3"/>
</dbReference>
<name>U1HRB3_ENDPU</name>
<dbReference type="PANTHER" id="PTHR24173">
    <property type="entry name" value="ANKYRIN REPEAT CONTAINING"/>
    <property type="match status" value="1"/>
</dbReference>
<accession>U1HRB3</accession>
<dbReference type="Pfam" id="PF12796">
    <property type="entry name" value="Ank_2"/>
    <property type="match status" value="2"/>
</dbReference>
<dbReference type="RefSeq" id="XP_007801350.1">
    <property type="nucleotide sequence ID" value="XM_007803159.1"/>
</dbReference>
<feature type="repeat" description="ANK" evidence="3">
    <location>
        <begin position="84"/>
        <end position="116"/>
    </location>
</feature>
<dbReference type="GeneID" id="19242016"/>
<dbReference type="InterPro" id="IPR002110">
    <property type="entry name" value="Ankyrin_rpt"/>
</dbReference>
<evidence type="ECO:0000313" key="4">
    <source>
        <dbReference type="EMBL" id="ERF73035.1"/>
    </source>
</evidence>
<evidence type="ECO:0000256" key="2">
    <source>
        <dbReference type="ARBA" id="ARBA00023043"/>
    </source>
</evidence>
<protein>
    <submittedName>
        <fullName evidence="4">Uncharacterized protein</fullName>
    </submittedName>
</protein>
<reference evidence="5" key="1">
    <citation type="journal article" date="2014" name="BMC Genomics">
        <title>Genome characteristics reveal the impact of lichenization on lichen-forming fungus Endocarpon pusillum Hedwig (Verrucariales, Ascomycota).</title>
        <authorList>
            <person name="Wang Y.-Y."/>
            <person name="Liu B."/>
            <person name="Zhang X.-Y."/>
            <person name="Zhou Q.-M."/>
            <person name="Zhang T."/>
            <person name="Li H."/>
            <person name="Yu Y.-F."/>
            <person name="Zhang X.-L."/>
            <person name="Hao X.-Y."/>
            <person name="Wang M."/>
            <person name="Wang L."/>
            <person name="Wei J.-C."/>
        </authorList>
    </citation>
    <scope>NUCLEOTIDE SEQUENCE [LARGE SCALE GENOMIC DNA]</scope>
    <source>
        <strain evidence="5">Z07020 / HMAS-L-300199</strain>
    </source>
</reference>
<sequence>MKYLHDLGNSDINLAGGRYGTALQSSCVAGHLGAFNHLIEWGANVNAKGGEFGTALNAAAAKGQEVMVKCLVNRGASSAFTDAVERTPLFLACWNGHLEVVKLLIEQQAEVDVKTTDGRTPLHGAAWNGHLEVVKFLVKQQAEMNVKTTEGRTPLYEALTKSKIDINSKDAFYRTPIHLAISHGQFSIARLLFEHASNPSILDGYGKSALDWACMNPNIFTLMWEWRSIYIPTSQMMQIQSLHQSIRQLSERLLETKLKGTSPGFYELGHCLMFLQEFEQANFSFQQQVVEYPQVDKLRACQNHEFLEVSCPNPPILETKSIKIISNDVEEWLRRLAARYPE</sequence>
<dbReference type="EMBL" id="KE721000">
    <property type="protein sequence ID" value="ERF73035.1"/>
    <property type="molecule type" value="Genomic_DNA"/>
</dbReference>
<dbReference type="HOGENOM" id="CLU_811412_0_0_1"/>
<dbReference type="PROSITE" id="PS50297">
    <property type="entry name" value="ANK_REP_REGION"/>
    <property type="match status" value="3"/>
</dbReference>
<dbReference type="PANTHER" id="PTHR24173:SF74">
    <property type="entry name" value="ANKYRIN REPEAT DOMAIN-CONTAINING PROTEIN 16"/>
    <property type="match status" value="1"/>
</dbReference>
<feature type="repeat" description="ANK" evidence="3">
    <location>
        <begin position="172"/>
        <end position="204"/>
    </location>
</feature>
<dbReference type="Gene3D" id="1.25.40.20">
    <property type="entry name" value="Ankyrin repeat-containing domain"/>
    <property type="match status" value="3"/>
</dbReference>
<dbReference type="eggNOG" id="KOG4177">
    <property type="taxonomic scope" value="Eukaryota"/>
</dbReference>
<dbReference type="SMART" id="SM00248">
    <property type="entry name" value="ANK"/>
    <property type="match status" value="5"/>
</dbReference>
<dbReference type="InterPro" id="IPR036770">
    <property type="entry name" value="Ankyrin_rpt-contain_sf"/>
</dbReference>
<dbReference type="AlphaFoldDB" id="U1HRB3"/>
<evidence type="ECO:0000256" key="1">
    <source>
        <dbReference type="ARBA" id="ARBA00022737"/>
    </source>
</evidence>
<gene>
    <name evidence="4" type="ORF">EPUS_07129</name>
</gene>
<keyword evidence="5" id="KW-1185">Reference proteome</keyword>
<evidence type="ECO:0000313" key="5">
    <source>
        <dbReference type="Proteomes" id="UP000019373"/>
    </source>
</evidence>
<feature type="repeat" description="ANK" evidence="3">
    <location>
        <begin position="117"/>
        <end position="149"/>
    </location>
</feature>
<dbReference type="PRINTS" id="PR01415">
    <property type="entry name" value="ANKYRIN"/>
</dbReference>
<organism evidence="4 5">
    <name type="scientific">Endocarpon pusillum (strain Z07020 / HMAS-L-300199)</name>
    <name type="common">Lichen-forming fungus</name>
    <dbReference type="NCBI Taxonomy" id="1263415"/>
    <lineage>
        <taxon>Eukaryota</taxon>
        <taxon>Fungi</taxon>
        <taxon>Dikarya</taxon>
        <taxon>Ascomycota</taxon>
        <taxon>Pezizomycotina</taxon>
        <taxon>Eurotiomycetes</taxon>
        <taxon>Chaetothyriomycetidae</taxon>
        <taxon>Verrucariales</taxon>
        <taxon>Verrucariaceae</taxon>
        <taxon>Endocarpon</taxon>
    </lineage>
</organism>
<dbReference type="SUPFAM" id="SSF48403">
    <property type="entry name" value="Ankyrin repeat"/>
    <property type="match status" value="1"/>
</dbReference>
<dbReference type="Pfam" id="PF00023">
    <property type="entry name" value="Ank"/>
    <property type="match status" value="1"/>
</dbReference>